<proteinExistence type="predicted"/>
<dbReference type="AlphaFoldDB" id="A0A9D5R8U5"/>
<dbReference type="PROSITE" id="PS51740">
    <property type="entry name" value="SPOVT_ABRB"/>
    <property type="match status" value="1"/>
</dbReference>
<organism evidence="3 4">
    <name type="scientific">Ructibacterium gallinarum</name>
    <dbReference type="NCBI Taxonomy" id="2779355"/>
    <lineage>
        <taxon>Bacteria</taxon>
        <taxon>Bacillati</taxon>
        <taxon>Bacillota</taxon>
        <taxon>Clostridia</taxon>
        <taxon>Eubacteriales</taxon>
        <taxon>Oscillospiraceae</taxon>
        <taxon>Ructibacterium</taxon>
    </lineage>
</organism>
<dbReference type="Pfam" id="PF04014">
    <property type="entry name" value="MazE_antitoxin"/>
    <property type="match status" value="1"/>
</dbReference>
<dbReference type="Proteomes" id="UP000806542">
    <property type="component" value="Unassembled WGS sequence"/>
</dbReference>
<gene>
    <name evidence="3" type="ORF">INF28_09955</name>
</gene>
<dbReference type="NCBIfam" id="TIGR01439">
    <property type="entry name" value="lp_hng_hel_AbrB"/>
    <property type="match status" value="1"/>
</dbReference>
<evidence type="ECO:0000313" key="3">
    <source>
        <dbReference type="EMBL" id="MBE5040781.1"/>
    </source>
</evidence>
<dbReference type="SMART" id="SM00966">
    <property type="entry name" value="SpoVT_AbrB"/>
    <property type="match status" value="1"/>
</dbReference>
<sequence length="170" mass="19024">MFKHTGIVRRLDDLGRVVIPKEIRRKFRIQEGDPLEIGEGEDTILLRKYSVLELSDETTQKILGSFSEITQLPVLLCNTTHVLHGVRLHKNIRNMELTMELSDCLLDELTPCSGMKIVYENEITVDEIERIIINGNVEGALIIPASGIELTESDRNCLKLCAGALAAVVQ</sequence>
<evidence type="ECO:0000256" key="1">
    <source>
        <dbReference type="PROSITE-ProRule" id="PRU01076"/>
    </source>
</evidence>
<dbReference type="InterPro" id="IPR052731">
    <property type="entry name" value="B_subtilis_Trans_State_Reg"/>
</dbReference>
<dbReference type="Gene3D" id="2.10.260.10">
    <property type="match status" value="1"/>
</dbReference>
<name>A0A9D5R8U5_9FIRM</name>
<dbReference type="InterPro" id="IPR007159">
    <property type="entry name" value="SpoVT-AbrB_dom"/>
</dbReference>
<dbReference type="PANTHER" id="PTHR36432:SF1">
    <property type="entry name" value="STAGE V SPORULATION PROTEIN T"/>
    <property type="match status" value="1"/>
</dbReference>
<keyword evidence="4" id="KW-1185">Reference proteome</keyword>
<feature type="domain" description="SpoVT-AbrB" evidence="2">
    <location>
        <begin position="6"/>
        <end position="51"/>
    </location>
</feature>
<keyword evidence="1 3" id="KW-0238">DNA-binding</keyword>
<comment type="caution">
    <text evidence="3">The sequence shown here is derived from an EMBL/GenBank/DDBJ whole genome shotgun (WGS) entry which is preliminary data.</text>
</comment>
<reference evidence="3" key="1">
    <citation type="submission" date="2020-10" db="EMBL/GenBank/DDBJ databases">
        <title>ChiBAC.</title>
        <authorList>
            <person name="Zenner C."/>
            <person name="Hitch T.C.A."/>
            <person name="Clavel T."/>
        </authorList>
    </citation>
    <scope>NUCLEOTIDE SEQUENCE</scope>
    <source>
        <strain evidence="3">DSM 107454</strain>
    </source>
</reference>
<dbReference type="GO" id="GO:0003677">
    <property type="term" value="F:DNA binding"/>
    <property type="evidence" value="ECO:0007669"/>
    <property type="project" value="UniProtKB-UniRule"/>
</dbReference>
<evidence type="ECO:0000313" key="4">
    <source>
        <dbReference type="Proteomes" id="UP000806542"/>
    </source>
</evidence>
<dbReference type="SUPFAM" id="SSF89447">
    <property type="entry name" value="AbrB/MazE/MraZ-like"/>
    <property type="match status" value="1"/>
</dbReference>
<dbReference type="EMBL" id="JADCKB010000022">
    <property type="protein sequence ID" value="MBE5040781.1"/>
    <property type="molecule type" value="Genomic_DNA"/>
</dbReference>
<dbReference type="PANTHER" id="PTHR36432">
    <property type="match status" value="1"/>
</dbReference>
<dbReference type="InterPro" id="IPR037914">
    <property type="entry name" value="SpoVT-AbrB_sf"/>
</dbReference>
<accession>A0A9D5R8U5</accession>
<dbReference type="RefSeq" id="WP_226393335.1">
    <property type="nucleotide sequence ID" value="NZ_JADCKB010000022.1"/>
</dbReference>
<protein>
    <submittedName>
        <fullName evidence="3">AbrB/MazE/SpoVT family DNA-binding domain-containing protein</fullName>
    </submittedName>
</protein>
<evidence type="ECO:0000259" key="2">
    <source>
        <dbReference type="PROSITE" id="PS51740"/>
    </source>
</evidence>